<dbReference type="RefSeq" id="WP_115241622.1">
    <property type="nucleotide sequence ID" value="NZ_UFYW01000001.1"/>
</dbReference>
<comment type="similarity">
    <text evidence="2">Belongs to the bacterial solute-binding protein 5 family.</text>
</comment>
<dbReference type="Gene3D" id="3.10.105.10">
    <property type="entry name" value="Dipeptide-binding Protein, Domain 3"/>
    <property type="match status" value="1"/>
</dbReference>
<name>A0A376H3S1_ENTGA</name>
<organism evidence="8 9">
    <name type="scientific">Enterococcus gallinarum</name>
    <dbReference type="NCBI Taxonomy" id="1353"/>
    <lineage>
        <taxon>Bacteria</taxon>
        <taxon>Bacillati</taxon>
        <taxon>Bacillota</taxon>
        <taxon>Bacilli</taxon>
        <taxon>Lactobacillales</taxon>
        <taxon>Enterococcaceae</taxon>
        <taxon>Enterococcus</taxon>
    </lineage>
</organism>
<feature type="domain" description="Solute-binding protein family 5" evidence="7">
    <location>
        <begin position="92"/>
        <end position="469"/>
    </location>
</feature>
<dbReference type="GO" id="GO:0030288">
    <property type="term" value="C:outer membrane-bounded periplasmic space"/>
    <property type="evidence" value="ECO:0007669"/>
    <property type="project" value="UniProtKB-ARBA"/>
</dbReference>
<dbReference type="GO" id="GO:1904680">
    <property type="term" value="F:peptide transmembrane transporter activity"/>
    <property type="evidence" value="ECO:0007669"/>
    <property type="project" value="TreeGrafter"/>
</dbReference>
<feature type="signal peptide" evidence="6">
    <location>
        <begin position="1"/>
        <end position="19"/>
    </location>
</feature>
<dbReference type="Pfam" id="PF00496">
    <property type="entry name" value="SBP_bac_5"/>
    <property type="match status" value="1"/>
</dbReference>
<keyword evidence="5" id="KW-0653">Protein transport</keyword>
<evidence type="ECO:0000313" key="8">
    <source>
        <dbReference type="EMBL" id="STD83028.1"/>
    </source>
</evidence>
<dbReference type="PROSITE" id="PS51257">
    <property type="entry name" value="PROKAR_LIPOPROTEIN"/>
    <property type="match status" value="1"/>
</dbReference>
<evidence type="ECO:0000256" key="3">
    <source>
        <dbReference type="ARBA" id="ARBA00022448"/>
    </source>
</evidence>
<dbReference type="InterPro" id="IPR039424">
    <property type="entry name" value="SBP_5"/>
</dbReference>
<evidence type="ECO:0000256" key="2">
    <source>
        <dbReference type="ARBA" id="ARBA00005695"/>
    </source>
</evidence>
<dbReference type="GO" id="GO:0015833">
    <property type="term" value="P:peptide transport"/>
    <property type="evidence" value="ECO:0007669"/>
    <property type="project" value="UniProtKB-KW"/>
</dbReference>
<dbReference type="InterPro" id="IPR030678">
    <property type="entry name" value="Peptide/Ni-bd"/>
</dbReference>
<dbReference type="EMBL" id="UFYW01000001">
    <property type="protein sequence ID" value="STD83028.1"/>
    <property type="molecule type" value="Genomic_DNA"/>
</dbReference>
<keyword evidence="3" id="KW-0813">Transport</keyword>
<evidence type="ECO:0000256" key="4">
    <source>
        <dbReference type="ARBA" id="ARBA00022729"/>
    </source>
</evidence>
<dbReference type="CDD" id="cd08504">
    <property type="entry name" value="PBP2_OppA"/>
    <property type="match status" value="1"/>
</dbReference>
<keyword evidence="4 6" id="KW-0732">Signal</keyword>
<dbReference type="Proteomes" id="UP000254807">
    <property type="component" value="Unassembled WGS sequence"/>
</dbReference>
<dbReference type="PANTHER" id="PTHR30290:SF10">
    <property type="entry name" value="PERIPLASMIC OLIGOPEPTIDE-BINDING PROTEIN-RELATED"/>
    <property type="match status" value="1"/>
</dbReference>
<dbReference type="AlphaFoldDB" id="A0A376H3S1"/>
<evidence type="ECO:0000256" key="5">
    <source>
        <dbReference type="ARBA" id="ARBA00022856"/>
    </source>
</evidence>
<dbReference type="FunFam" id="3.10.105.10:FF:000001">
    <property type="entry name" value="Oligopeptide ABC transporter, oligopeptide-binding protein"/>
    <property type="match status" value="1"/>
</dbReference>
<feature type="chain" id="PRO_5039302883" evidence="6">
    <location>
        <begin position="20"/>
        <end position="551"/>
    </location>
</feature>
<dbReference type="FunFam" id="3.90.76.10:FF:000001">
    <property type="entry name" value="Oligopeptide ABC transporter substrate-binding protein"/>
    <property type="match status" value="1"/>
</dbReference>
<protein>
    <submittedName>
        <fullName evidence="8">Oligopeptide ABC transporter, binding protein</fullName>
    </submittedName>
</protein>
<dbReference type="Gene3D" id="3.90.76.10">
    <property type="entry name" value="Dipeptide-binding Protein, Domain 1"/>
    <property type="match status" value="1"/>
</dbReference>
<keyword evidence="9" id="KW-1185">Reference proteome</keyword>
<dbReference type="GO" id="GO:0043190">
    <property type="term" value="C:ATP-binding cassette (ABC) transporter complex"/>
    <property type="evidence" value="ECO:0007669"/>
    <property type="project" value="InterPro"/>
</dbReference>
<reference evidence="8 9" key="1">
    <citation type="submission" date="2018-06" db="EMBL/GenBank/DDBJ databases">
        <authorList>
            <consortium name="Pathogen Informatics"/>
            <person name="Doyle S."/>
        </authorList>
    </citation>
    <scope>NUCLEOTIDE SEQUENCE [LARGE SCALE GENOMIC DNA]</scope>
    <source>
        <strain evidence="8 9">NCTC12360</strain>
    </source>
</reference>
<gene>
    <name evidence="8" type="primary">oppA_1</name>
    <name evidence="8" type="ORF">NCTC12360_01488</name>
</gene>
<dbReference type="InterPro" id="IPR000914">
    <property type="entry name" value="SBP_5_dom"/>
</dbReference>
<dbReference type="Gene3D" id="3.40.190.10">
    <property type="entry name" value="Periplasmic binding protein-like II"/>
    <property type="match status" value="1"/>
</dbReference>
<keyword evidence="5" id="KW-0571">Peptide transport</keyword>
<dbReference type="PIRSF" id="PIRSF002741">
    <property type="entry name" value="MppA"/>
    <property type="match status" value="1"/>
</dbReference>
<evidence type="ECO:0000313" key="9">
    <source>
        <dbReference type="Proteomes" id="UP000254807"/>
    </source>
</evidence>
<accession>A0A376H3S1</accession>
<dbReference type="PANTHER" id="PTHR30290">
    <property type="entry name" value="PERIPLASMIC BINDING COMPONENT OF ABC TRANSPORTER"/>
    <property type="match status" value="1"/>
</dbReference>
<evidence type="ECO:0000259" key="7">
    <source>
        <dbReference type="Pfam" id="PF00496"/>
    </source>
</evidence>
<evidence type="ECO:0000256" key="6">
    <source>
        <dbReference type="SAM" id="SignalP"/>
    </source>
</evidence>
<evidence type="ECO:0000256" key="1">
    <source>
        <dbReference type="ARBA" id="ARBA00004196"/>
    </source>
</evidence>
<comment type="subcellular location">
    <subcellularLocation>
        <location evidence="1">Cell envelope</location>
    </subcellularLocation>
</comment>
<dbReference type="SUPFAM" id="SSF53850">
    <property type="entry name" value="Periplasmic binding protein-like II"/>
    <property type="match status" value="1"/>
</dbReference>
<sequence>MATKARVIGSLIVCSFFLAACQQPSSKTTDSTKSANANQQMLNVQFSAEMGSADLSLATDSYSFITLNNAYEGLYRLDENNEPVIAGASEDAMVSEDGVIYTIKLREDAKWSNGEPVTAEDYVFSWQRTVDPATASNYAYMLAPVKNAVAISDGTKDKSELGIEAVTSHELKITLEKATPYFKSLLAFPTFFPQSEAVVQEHGDQYALTSANAVYNGPFTLEDYDGPGTDIQWTLKKNPEYWDADSVKLSGVQFDVVKEASTSYNLYENGQADDITLSGELAMQNVNHKDYVVQPSATTQYLEMNQAAEDSPFRNEKLRQAISYSLDRQQIVDQILGNGSLPAVGFVPSDLAYNPDTKTDFVKDAGTSLPYDEEQAKKFWEQAKSELGKDTLSFELLTSDTDQSKKLAEYIQGTLQQTLEGLTVEVTNVPFSVRLDRSNSGDFEMVMNNWIGDYADPINFLELFKKDSSYNRGKWLDDTYDDLISEASDAYANDPQARWQNMVEAEQILNKKLGVIPLFQSAEAHLRSPKINGLVIHSVGAAYDYKNVSLE</sequence>
<proteinExistence type="inferred from homology"/>